<feature type="compositionally biased region" description="Low complexity" evidence="3">
    <location>
        <begin position="41"/>
        <end position="59"/>
    </location>
</feature>
<evidence type="ECO:0000259" key="5">
    <source>
        <dbReference type="Pfam" id="PF26580"/>
    </source>
</evidence>
<feature type="domain" description="Low molecular weight antigen MTB12-like C-terminal" evidence="5">
    <location>
        <begin position="64"/>
        <end position="172"/>
    </location>
</feature>
<protein>
    <recommendedName>
        <fullName evidence="5">Low molecular weight antigen MTB12-like C-terminal domain-containing protein</fullName>
    </recommendedName>
</protein>
<evidence type="ECO:0000256" key="4">
    <source>
        <dbReference type="SAM" id="SignalP"/>
    </source>
</evidence>
<keyword evidence="1 4" id="KW-0732">Signal</keyword>
<dbReference type="GeneID" id="301813338"/>
<comment type="caution">
    <text evidence="6">The sequence shown here is derived from an EMBL/GenBank/DDBJ whole genome shotgun (WGS) entry which is preliminary data.</text>
</comment>
<gene>
    <name evidence="6" type="ORF">L8U58_07220</name>
</gene>
<evidence type="ECO:0000313" key="7">
    <source>
        <dbReference type="Proteomes" id="UP001146505"/>
    </source>
</evidence>
<name>A0A9X3RTI3_9CORY</name>
<dbReference type="AlphaFoldDB" id="A0A9X3RTI3"/>
<evidence type="ECO:0000313" key="6">
    <source>
        <dbReference type="EMBL" id="MCZ9305313.1"/>
    </source>
</evidence>
<dbReference type="Pfam" id="PF26580">
    <property type="entry name" value="Mtb12_C"/>
    <property type="match status" value="1"/>
</dbReference>
<sequence length="184" mass="19350">MRSTQRHSRSTKIFTRATAISAMLAAGLTLSACGGDEDSSDNSSTSSSAKSSAAQSEGAGDSKTPTVEQLAAVLNRAVDPKVPTDQKTDTVVNGEQAPELFDALTKSRTESGATLEVVEPVLPSLNPGNVNATVKLTVPNQEPHVVSDVEFVNEGGKWKLDQGWACTLVENVLPDQVPPMCNEL</sequence>
<dbReference type="EMBL" id="JAKMUV010000008">
    <property type="protein sequence ID" value="MCZ9305313.1"/>
    <property type="molecule type" value="Genomic_DNA"/>
</dbReference>
<accession>A0A9X3RTI3</accession>
<keyword evidence="7" id="KW-1185">Reference proteome</keyword>
<comment type="similarity">
    <text evidence="2">Belongs to the MTB12 family.</text>
</comment>
<dbReference type="InterPro" id="IPR058644">
    <property type="entry name" value="Mtb12-like_C"/>
</dbReference>
<evidence type="ECO:0000256" key="3">
    <source>
        <dbReference type="SAM" id="MobiDB-lite"/>
    </source>
</evidence>
<dbReference type="Proteomes" id="UP001146505">
    <property type="component" value="Unassembled WGS sequence"/>
</dbReference>
<evidence type="ECO:0000256" key="1">
    <source>
        <dbReference type="ARBA" id="ARBA00022729"/>
    </source>
</evidence>
<dbReference type="PROSITE" id="PS51257">
    <property type="entry name" value="PROKAR_LIPOPROTEIN"/>
    <property type="match status" value="1"/>
</dbReference>
<evidence type="ECO:0000256" key="2">
    <source>
        <dbReference type="ARBA" id="ARBA00093774"/>
    </source>
</evidence>
<feature type="signal peptide" evidence="4">
    <location>
        <begin position="1"/>
        <end position="34"/>
    </location>
</feature>
<reference evidence="6" key="1">
    <citation type="submission" date="2022-02" db="EMBL/GenBank/DDBJ databases">
        <title>Corynebacterium sp. from urogenital microbiome.</title>
        <authorList>
            <person name="Cappelli E.A."/>
            <person name="Ribeiro T.G."/>
            <person name="Peixe L."/>
        </authorList>
    </citation>
    <scope>NUCLEOTIDE SEQUENCE</scope>
    <source>
        <strain evidence="6">C9Ua_112</strain>
    </source>
</reference>
<feature type="chain" id="PRO_5040797801" description="Low molecular weight antigen MTB12-like C-terminal domain-containing protein" evidence="4">
    <location>
        <begin position="35"/>
        <end position="184"/>
    </location>
</feature>
<feature type="region of interest" description="Disordered" evidence="3">
    <location>
        <begin position="34"/>
        <end position="65"/>
    </location>
</feature>
<dbReference type="RefSeq" id="WP_034970076.1">
    <property type="nucleotide sequence ID" value="NZ_JAKMUV010000008.1"/>
</dbReference>
<organism evidence="6 7">
    <name type="scientific">Corynebacterium macclintockiae</name>
    <dbReference type="NCBI Taxonomy" id="2913501"/>
    <lineage>
        <taxon>Bacteria</taxon>
        <taxon>Bacillati</taxon>
        <taxon>Actinomycetota</taxon>
        <taxon>Actinomycetes</taxon>
        <taxon>Mycobacteriales</taxon>
        <taxon>Corynebacteriaceae</taxon>
        <taxon>Corynebacterium</taxon>
    </lineage>
</organism>
<proteinExistence type="inferred from homology"/>